<keyword evidence="1" id="KW-0812">Transmembrane</keyword>
<keyword evidence="1" id="KW-0472">Membrane</keyword>
<dbReference type="Proteomes" id="UP000028980">
    <property type="component" value="Unassembled WGS sequence"/>
</dbReference>
<organism evidence="2 3">
    <name type="scientific">Nonlabens ulvanivorans</name>
    <name type="common">Persicivirga ulvanivorans</name>
    <dbReference type="NCBI Taxonomy" id="906888"/>
    <lineage>
        <taxon>Bacteria</taxon>
        <taxon>Pseudomonadati</taxon>
        <taxon>Bacteroidota</taxon>
        <taxon>Flavobacteriia</taxon>
        <taxon>Flavobacteriales</taxon>
        <taxon>Flavobacteriaceae</taxon>
        <taxon>Nonlabens</taxon>
    </lineage>
</organism>
<accession>A0A081D8R5</accession>
<proteinExistence type="predicted"/>
<evidence type="ECO:0008006" key="4">
    <source>
        <dbReference type="Google" id="ProtNLM"/>
    </source>
</evidence>
<sequence>MKLLKGLFHVLMVIILTLVTQVGGLIWILVFGYFKYCKSNWILWKRLSVFCVVYIFSIFTIVPIAASIDNRKMLPVFHETIRPHNMGGYVLLCRNYVRYDLYTVLEDVSDNYRDSKYNGLQLVYLDAGFPFINGFPLLPHLSHKDGRKVDVAFVYKDGTRGSHYNLNPSLIGYGVYEEPRENEFNQTQACEDAGYWQYGYAKALGFNVDKDVSLNEQLTKQLIEQIQSHPKVQKVFIEPHLIKRLNIKNINTKLRFHGCHAVRHDDHIHFQVIP</sequence>
<comment type="caution">
    <text evidence="2">The sequence shown here is derived from an EMBL/GenBank/DDBJ whole genome shotgun (WGS) entry which is preliminary data.</text>
</comment>
<name>A0A081D8R5_NONUL</name>
<gene>
    <name evidence="2" type="ORF">JCM19296_889</name>
</gene>
<evidence type="ECO:0000256" key="1">
    <source>
        <dbReference type="SAM" id="Phobius"/>
    </source>
</evidence>
<evidence type="ECO:0000313" key="3">
    <source>
        <dbReference type="Proteomes" id="UP000028980"/>
    </source>
</evidence>
<dbReference type="AlphaFoldDB" id="A0A081D8R5"/>
<evidence type="ECO:0000313" key="2">
    <source>
        <dbReference type="EMBL" id="GAK75311.1"/>
    </source>
</evidence>
<dbReference type="InterPro" id="IPR009045">
    <property type="entry name" value="Zn_M74/Hedgehog-like"/>
</dbReference>
<reference evidence="2 3" key="1">
    <citation type="journal article" date="2014" name="Genome Announc.">
        <title>Draft Genome Sequences of Marine Flavobacterium Nonlabens Strains NR17, NR24, NR27, NR32, NR33, and Ara13.</title>
        <authorList>
            <person name="Nakanishi M."/>
            <person name="Meirelles P."/>
            <person name="Suzuki R."/>
            <person name="Takatani N."/>
            <person name="Mino S."/>
            <person name="Suda W."/>
            <person name="Oshima K."/>
            <person name="Hattori M."/>
            <person name="Ohkuma M."/>
            <person name="Hosokawa M."/>
            <person name="Miyashita K."/>
            <person name="Thompson F.L."/>
            <person name="Niwa A."/>
            <person name="Sawabe T."/>
            <person name="Sawabe T."/>
        </authorList>
    </citation>
    <scope>NUCLEOTIDE SEQUENCE [LARGE SCALE GENOMIC DNA]</scope>
    <source>
        <strain evidence="3">JCM19296</strain>
    </source>
</reference>
<feature type="transmembrane region" description="Helical" evidence="1">
    <location>
        <begin position="6"/>
        <end position="34"/>
    </location>
</feature>
<feature type="transmembrane region" description="Helical" evidence="1">
    <location>
        <begin position="46"/>
        <end position="66"/>
    </location>
</feature>
<protein>
    <recommendedName>
        <fullName evidence="4">Transmembrane protein</fullName>
    </recommendedName>
</protein>
<dbReference type="EMBL" id="BBLG01000001">
    <property type="protein sequence ID" value="GAK75311.1"/>
    <property type="molecule type" value="Genomic_DNA"/>
</dbReference>
<keyword evidence="1" id="KW-1133">Transmembrane helix</keyword>
<dbReference type="Gene3D" id="3.30.1380.10">
    <property type="match status" value="1"/>
</dbReference>